<comment type="caution">
    <text evidence="2">The sequence shown here is derived from an EMBL/GenBank/DDBJ whole genome shotgun (WGS) entry which is preliminary data.</text>
</comment>
<dbReference type="EMBL" id="JAIEZQ010000001">
    <property type="protein sequence ID" value="MBY9073359.1"/>
    <property type="molecule type" value="Genomic_DNA"/>
</dbReference>
<gene>
    <name evidence="2" type="ORF">K1X13_00865</name>
</gene>
<sequence>MTRVADVLPWAETPERQNPFVFVVGCPRSGTTLLQRMLDNHPELAVAHDSHFIPLAIKNESVGVDPQLTPELVTWVTEYRRFHRLQLSEGDVAEAASCSATYSEFVGALYAAYARAHGKRLAGEKTPDYVRHLPQLHALFPSARFIHIIRDGRDVALSVRDWAQGGKGPSRRAMWDEEPVAVSALWWRRFVSTGFRDGAPLGCSAYREVLYERLVEAPVATLTELAEFLCLPDSPAMAAYHVGKTHQRSGRSSKSAWLPPTSGLRDWRSAMAPRDRALFELLAGEELSALGYELSGDPVTEELAQVADRCRTWWEARALRHRPEDGRG</sequence>
<name>A0ABS7RFT5_9ACTN</name>
<keyword evidence="3" id="KW-1185">Reference proteome</keyword>
<dbReference type="InterPro" id="IPR027417">
    <property type="entry name" value="P-loop_NTPase"/>
</dbReference>
<evidence type="ECO:0000313" key="2">
    <source>
        <dbReference type="EMBL" id="MBY9073359.1"/>
    </source>
</evidence>
<reference evidence="2 3" key="1">
    <citation type="submission" date="2021-08" db="EMBL/GenBank/DDBJ databases">
        <title>Nocardioides bacterium WL0053 sp. nov., isolated from the sediment.</title>
        <authorList>
            <person name="Wang L."/>
            <person name="Zhang D."/>
            <person name="Zhang A."/>
        </authorList>
    </citation>
    <scope>NUCLEOTIDE SEQUENCE [LARGE SCALE GENOMIC DNA]</scope>
    <source>
        <strain evidence="2 3">WL0053</strain>
    </source>
</reference>
<dbReference type="Proteomes" id="UP000754710">
    <property type="component" value="Unassembled WGS sequence"/>
</dbReference>
<dbReference type="RefSeq" id="WP_221023166.1">
    <property type="nucleotide sequence ID" value="NZ_JAIEZQ010000001.1"/>
</dbReference>
<evidence type="ECO:0000256" key="1">
    <source>
        <dbReference type="ARBA" id="ARBA00022679"/>
    </source>
</evidence>
<organism evidence="2 3">
    <name type="scientific">Nocardioides jiangsuensis</name>
    <dbReference type="NCBI Taxonomy" id="2866161"/>
    <lineage>
        <taxon>Bacteria</taxon>
        <taxon>Bacillati</taxon>
        <taxon>Actinomycetota</taxon>
        <taxon>Actinomycetes</taxon>
        <taxon>Propionibacteriales</taxon>
        <taxon>Nocardioidaceae</taxon>
        <taxon>Nocardioides</taxon>
    </lineage>
</organism>
<evidence type="ECO:0000313" key="3">
    <source>
        <dbReference type="Proteomes" id="UP000754710"/>
    </source>
</evidence>
<dbReference type="PANTHER" id="PTHR12788">
    <property type="entry name" value="PROTEIN-TYROSINE SULFOTRANSFERASE 2"/>
    <property type="match status" value="1"/>
</dbReference>
<dbReference type="PANTHER" id="PTHR12788:SF10">
    <property type="entry name" value="PROTEIN-TYROSINE SULFOTRANSFERASE"/>
    <property type="match status" value="1"/>
</dbReference>
<dbReference type="SUPFAM" id="SSF52540">
    <property type="entry name" value="P-loop containing nucleoside triphosphate hydrolases"/>
    <property type="match status" value="1"/>
</dbReference>
<dbReference type="Pfam" id="PF13469">
    <property type="entry name" value="Sulfotransfer_3"/>
    <property type="match status" value="1"/>
</dbReference>
<dbReference type="InterPro" id="IPR026634">
    <property type="entry name" value="TPST-like"/>
</dbReference>
<dbReference type="Gene3D" id="3.40.50.300">
    <property type="entry name" value="P-loop containing nucleotide triphosphate hydrolases"/>
    <property type="match status" value="1"/>
</dbReference>
<keyword evidence="1" id="KW-0808">Transferase</keyword>
<proteinExistence type="predicted"/>
<protein>
    <submittedName>
        <fullName evidence="2">Sulfotransferase</fullName>
    </submittedName>
</protein>
<accession>A0ABS7RFT5</accession>